<evidence type="ECO:0000313" key="2">
    <source>
        <dbReference type="Proteomes" id="UP000770015"/>
    </source>
</evidence>
<proteinExistence type="predicted"/>
<reference evidence="1" key="1">
    <citation type="journal article" date="2021" name="Nat. Commun.">
        <title>Genetic determinants of endophytism in the Arabidopsis root mycobiome.</title>
        <authorList>
            <person name="Mesny F."/>
            <person name="Miyauchi S."/>
            <person name="Thiergart T."/>
            <person name="Pickel B."/>
            <person name="Atanasova L."/>
            <person name="Karlsson M."/>
            <person name="Huettel B."/>
            <person name="Barry K.W."/>
            <person name="Haridas S."/>
            <person name="Chen C."/>
            <person name="Bauer D."/>
            <person name="Andreopoulos W."/>
            <person name="Pangilinan J."/>
            <person name="LaButti K."/>
            <person name="Riley R."/>
            <person name="Lipzen A."/>
            <person name="Clum A."/>
            <person name="Drula E."/>
            <person name="Henrissat B."/>
            <person name="Kohler A."/>
            <person name="Grigoriev I.V."/>
            <person name="Martin F.M."/>
            <person name="Hacquard S."/>
        </authorList>
    </citation>
    <scope>NUCLEOTIDE SEQUENCE</scope>
    <source>
        <strain evidence="1">MPI-SDFR-AT-0117</strain>
    </source>
</reference>
<evidence type="ECO:0000313" key="1">
    <source>
        <dbReference type="EMBL" id="KAH6679836.1"/>
    </source>
</evidence>
<dbReference type="Gene3D" id="3.80.10.10">
    <property type="entry name" value="Ribonuclease Inhibitor"/>
    <property type="match status" value="1"/>
</dbReference>
<dbReference type="Proteomes" id="UP000770015">
    <property type="component" value="Unassembled WGS sequence"/>
</dbReference>
<organism evidence="1 2">
    <name type="scientific">Plectosphaerella plurivora</name>
    <dbReference type="NCBI Taxonomy" id="936078"/>
    <lineage>
        <taxon>Eukaryota</taxon>
        <taxon>Fungi</taxon>
        <taxon>Dikarya</taxon>
        <taxon>Ascomycota</taxon>
        <taxon>Pezizomycotina</taxon>
        <taxon>Sordariomycetes</taxon>
        <taxon>Hypocreomycetidae</taxon>
        <taxon>Glomerellales</taxon>
        <taxon>Plectosphaerellaceae</taxon>
        <taxon>Plectosphaerella</taxon>
    </lineage>
</organism>
<dbReference type="InterPro" id="IPR032675">
    <property type="entry name" value="LRR_dom_sf"/>
</dbReference>
<gene>
    <name evidence="1" type="ORF">F5X68DRAFT_212227</name>
</gene>
<accession>A0A9P8V4F0</accession>
<comment type="caution">
    <text evidence="1">The sequence shown here is derived from an EMBL/GenBank/DDBJ whole genome shotgun (WGS) entry which is preliminary data.</text>
</comment>
<protein>
    <submittedName>
        <fullName evidence="1">Uncharacterized protein</fullName>
    </submittedName>
</protein>
<keyword evidence="2" id="KW-1185">Reference proteome</keyword>
<dbReference type="AlphaFoldDB" id="A0A9P8V4F0"/>
<sequence>MHLPTALTVVAAGSNAASDPVYAPSLGPDLPCPAHIRATVPGDNPFSTMAEVHRALAICPTVQSIQLRIGGYGCQCPDSRALPIHPDAITQYQSAPEVLELEGYAWGASVRSTLGTRLEAGLLPSFTFGGDSRDRYIALETWFDAWRWRFNNWAEWRRVASYTKEQLDIDNVALLLGALDTSRIHTLGIKALAFGKDDRPDLISLAKALPALNTLAIGGDVSTCRRKSRFYRYRHLAIYGFSDDDNSDDDEADCDLFPSFIGALAPSSLTNFTWVNGNDTSPETVAAILDRQGSSLEHLQLRTDEAFTSIRSFFSPDTLRALGAGAPRLASLTIDLDRKFSHWPIAHLGVIAENMPSLTDLTVYFPLSNAWEAYDWEEMAWGRSRWVSNGPAATPAATPDDGLDDGQDVLADELSDWVVEDVPVDDELENGGVFILDEKLDLRDDSQYQLLVDDEEEEQPANIFGGPRLPKYAVPRLTANAAAQLFRTLKAAKKGKPLNTVQFRVGDWARSYTRLPGDYREWLDGRRAWFRCSTLRDDGSPKAEGEAACVALRLTYPPDKVHGLAEWADISGGVVIDDDEAYKGEPWHGDEGALDGNGDPCHDPNWDSWWRWPSWRWW</sequence>
<dbReference type="OrthoDB" id="3945550at2759"/>
<dbReference type="EMBL" id="JAGSXJ010000020">
    <property type="protein sequence ID" value="KAH6679836.1"/>
    <property type="molecule type" value="Genomic_DNA"/>
</dbReference>
<name>A0A9P8V4F0_9PEZI</name>